<dbReference type="PRINTS" id="PR00753">
    <property type="entry name" value="ACCSYNTHASE"/>
</dbReference>
<dbReference type="GO" id="GO:0030170">
    <property type="term" value="F:pyridoxal phosphate binding"/>
    <property type="evidence" value="ECO:0007669"/>
    <property type="project" value="InterPro"/>
</dbReference>
<comment type="caution">
    <text evidence="3">The sequence shown here is derived from an EMBL/GenBank/DDBJ whole genome shotgun (WGS) entry which is preliminary data.</text>
</comment>
<dbReference type="Pfam" id="PF00155">
    <property type="entry name" value="Aminotran_1_2"/>
    <property type="match status" value="1"/>
</dbReference>
<reference evidence="3" key="1">
    <citation type="submission" date="2023-07" db="EMBL/GenBank/DDBJ databases">
        <title>Between Cages and Wild: Unraveling the Impact of Captivity on Animal Microbiomes and Antimicrobial Resistance.</title>
        <authorList>
            <person name="Schmartz G.P."/>
            <person name="Rehner J."/>
            <person name="Schuff M.J."/>
            <person name="Becker S.L."/>
            <person name="Kravczyk M."/>
            <person name="Gurevich A."/>
            <person name="Francke R."/>
            <person name="Mueller R."/>
            <person name="Keller V."/>
            <person name="Keller A."/>
        </authorList>
    </citation>
    <scope>NUCLEOTIDE SEQUENCE</scope>
    <source>
        <strain evidence="3">S12M_St_49</strain>
    </source>
</reference>
<dbReference type="InterPro" id="IPR015422">
    <property type="entry name" value="PyrdxlP-dep_Trfase_small"/>
</dbReference>
<keyword evidence="1 3" id="KW-0808">Transferase</keyword>
<name>A0AA43RJ32_9ACTN</name>
<evidence type="ECO:0000256" key="1">
    <source>
        <dbReference type="RuleBase" id="RU000481"/>
    </source>
</evidence>
<dbReference type="InterPro" id="IPR004839">
    <property type="entry name" value="Aminotransferase_I/II_large"/>
</dbReference>
<dbReference type="EC" id="2.6.1.-" evidence="1"/>
<evidence type="ECO:0000259" key="2">
    <source>
        <dbReference type="Pfam" id="PF00155"/>
    </source>
</evidence>
<dbReference type="GO" id="GO:0008483">
    <property type="term" value="F:transaminase activity"/>
    <property type="evidence" value="ECO:0007669"/>
    <property type="project" value="UniProtKB-KW"/>
</dbReference>
<feature type="domain" description="Aminotransferase class I/classII large" evidence="2">
    <location>
        <begin position="35"/>
        <end position="376"/>
    </location>
</feature>
<dbReference type="InterPro" id="IPR004838">
    <property type="entry name" value="NHTrfase_class1_PyrdxlP-BS"/>
</dbReference>
<dbReference type="PROSITE" id="PS00105">
    <property type="entry name" value="AA_TRANSFER_CLASS_1"/>
    <property type="match status" value="1"/>
</dbReference>
<protein>
    <recommendedName>
        <fullName evidence="1">Aminotransferase</fullName>
        <ecNumber evidence="1">2.6.1.-</ecNumber>
    </recommendedName>
</protein>
<evidence type="ECO:0000313" key="4">
    <source>
        <dbReference type="Proteomes" id="UP001168575"/>
    </source>
</evidence>
<comment type="cofactor">
    <cofactor evidence="1">
        <name>pyridoxal 5'-phosphate</name>
        <dbReference type="ChEBI" id="CHEBI:597326"/>
    </cofactor>
</comment>
<organism evidence="3 4">
    <name type="scientific">Phoenicibacter congonensis</name>
    <dbReference type="NCBI Taxonomy" id="1944646"/>
    <lineage>
        <taxon>Bacteria</taxon>
        <taxon>Bacillati</taxon>
        <taxon>Actinomycetota</taxon>
        <taxon>Coriobacteriia</taxon>
        <taxon>Eggerthellales</taxon>
        <taxon>Eggerthellaceae</taxon>
        <taxon>Phoenicibacter</taxon>
    </lineage>
</organism>
<dbReference type="SUPFAM" id="SSF53383">
    <property type="entry name" value="PLP-dependent transferases"/>
    <property type="match status" value="1"/>
</dbReference>
<dbReference type="NCBIfam" id="NF005305">
    <property type="entry name" value="PRK06836.1"/>
    <property type="match status" value="1"/>
</dbReference>
<dbReference type="EMBL" id="JAUMVS010000046">
    <property type="protein sequence ID" value="MDO4841771.1"/>
    <property type="molecule type" value="Genomic_DNA"/>
</dbReference>
<accession>A0AA43RJ32</accession>
<keyword evidence="4" id="KW-1185">Reference proteome</keyword>
<dbReference type="Gene3D" id="3.90.1150.10">
    <property type="entry name" value="Aspartate Aminotransferase, domain 1"/>
    <property type="match status" value="1"/>
</dbReference>
<dbReference type="Gene3D" id="3.40.640.10">
    <property type="entry name" value="Type I PLP-dependent aspartate aminotransferase-like (Major domain)"/>
    <property type="match status" value="1"/>
</dbReference>
<dbReference type="InterPro" id="IPR015424">
    <property type="entry name" value="PyrdxlP-dep_Trfase"/>
</dbReference>
<dbReference type="PANTHER" id="PTHR42691:SF1">
    <property type="entry name" value="ASPARTATE AMINOTRANSFERASE YHDR-RELATED"/>
    <property type="match status" value="1"/>
</dbReference>
<gene>
    <name evidence="3" type="ORF">Q3982_03735</name>
</gene>
<proteinExistence type="inferred from homology"/>
<evidence type="ECO:0000313" key="3">
    <source>
        <dbReference type="EMBL" id="MDO4841771.1"/>
    </source>
</evidence>
<sequence length="392" mass="43490">MIKQKMIEFGNAPNAIRTLFMWGLERKKVVGDNGVYDFSIGNPSVPAPEAVKQSILRQLDEDPVATHSYSTSAGIESVRETVADFISKKFNFPATANNFFLTHGASQALAASFYAVVNPGEEVIVPTPYFVEYKTYIDTAEGVLVKVMCDPKTFQLDVDAIEAAINEKTAAIVLNSPNNPTGAVYSRESLEKLASVLKAKEAEFGTQIYVICDEPYRDITFGAEVPWVPAIYDRTIICNSCSKSLSLPGERIGYIYVSDTMDNARDTYTAISGSARRLGHICAPVMFQKVLQDCIAEPTNVEQYAENRELLTSMLDELGFEYIEPQGAFYLWMKALEPDAEEFSLKARGLDLLIVPSNSFGVDGWVRLSYCISKDTIINSRPAFEKLKALYE</sequence>
<dbReference type="CDD" id="cd00609">
    <property type="entry name" value="AAT_like"/>
    <property type="match status" value="1"/>
</dbReference>
<dbReference type="Proteomes" id="UP001168575">
    <property type="component" value="Unassembled WGS sequence"/>
</dbReference>
<comment type="similarity">
    <text evidence="1">Belongs to the class-I pyridoxal-phosphate-dependent aminotransferase family.</text>
</comment>
<dbReference type="InterPro" id="IPR015421">
    <property type="entry name" value="PyrdxlP-dep_Trfase_major"/>
</dbReference>
<keyword evidence="1 3" id="KW-0032">Aminotransferase</keyword>
<dbReference type="AlphaFoldDB" id="A0AA43RJ32"/>
<dbReference type="PANTHER" id="PTHR42691">
    <property type="entry name" value="ASPARTATE AMINOTRANSFERASE YHDR-RELATED"/>
    <property type="match status" value="1"/>
</dbReference>